<evidence type="ECO:0000313" key="2">
    <source>
        <dbReference type="EMBL" id="RKO93805.1"/>
    </source>
</evidence>
<evidence type="ECO:0000313" key="3">
    <source>
        <dbReference type="Proteomes" id="UP000269721"/>
    </source>
</evidence>
<keyword evidence="3" id="KW-1185">Reference proteome</keyword>
<reference evidence="3" key="1">
    <citation type="journal article" date="2018" name="Nat. Microbiol.">
        <title>Leveraging single-cell genomics to expand the fungal tree of life.</title>
        <authorList>
            <person name="Ahrendt S.R."/>
            <person name="Quandt C.A."/>
            <person name="Ciobanu D."/>
            <person name="Clum A."/>
            <person name="Salamov A."/>
            <person name="Andreopoulos B."/>
            <person name="Cheng J.F."/>
            <person name="Woyke T."/>
            <person name="Pelin A."/>
            <person name="Henrissat B."/>
            <person name="Reynolds N.K."/>
            <person name="Benny G.L."/>
            <person name="Smith M.E."/>
            <person name="James T.Y."/>
            <person name="Grigoriev I.V."/>
        </authorList>
    </citation>
    <scope>NUCLEOTIDE SEQUENCE [LARGE SCALE GENOMIC DNA]</scope>
</reference>
<dbReference type="Proteomes" id="UP000269721">
    <property type="component" value="Unassembled WGS sequence"/>
</dbReference>
<dbReference type="EMBL" id="KZ994111">
    <property type="protein sequence ID" value="RKO93805.1"/>
    <property type="molecule type" value="Genomic_DNA"/>
</dbReference>
<protein>
    <submittedName>
        <fullName evidence="2">Uncharacterized protein</fullName>
    </submittedName>
</protein>
<name>A0A4P9WNF2_9FUNG</name>
<organism evidence="2 3">
    <name type="scientific">Blyttiomyces helicus</name>
    <dbReference type="NCBI Taxonomy" id="388810"/>
    <lineage>
        <taxon>Eukaryota</taxon>
        <taxon>Fungi</taxon>
        <taxon>Fungi incertae sedis</taxon>
        <taxon>Chytridiomycota</taxon>
        <taxon>Chytridiomycota incertae sedis</taxon>
        <taxon>Chytridiomycetes</taxon>
        <taxon>Chytridiomycetes incertae sedis</taxon>
        <taxon>Blyttiomyces</taxon>
    </lineage>
</organism>
<evidence type="ECO:0000256" key="1">
    <source>
        <dbReference type="SAM" id="MobiDB-lite"/>
    </source>
</evidence>
<sequence>MRSILTTHLRFTLTATETPASRSAVKGTPILIPAQGVAGMAGVLIAARATRADRIIDCDPGPSRSPFNDEQRSPREILGPFTATTTRSSYSGSSIAAPYGQEVTLYLTSKYKFTEGCKSYQLYPLVPCSAGEGDIVTDIIAATWDLRAMMRRDFDLKVLARGVARVSRVEQRLRNAKSSARNAGQSAENDYPFACSEGPFLSAFASQSRRRRATTHRQQWSVTTTRVGRAPGGRLFYIRPPGRPPCEEGLHQQSPVLNHYHMYFSSGLPHDKGLATLLEQVESLRRSALVSPPLEDPDLPIPLNPLEQPRENAFPDPVPAQVFESDILFKREATLDLLRNPLSSPTLTSSPSTPSSASEPQIDDPPDADSAASRALKRVTMDELAICASCGARIGILVLHGCLEDVGAPHVATIRCMDCERAAISLTPPPPWVVVEPSVPPVGKRKLARPIGPGPLDCSACERELGVGGMRLIAEDSNGARCWFEPNFQFELLCTACHEMFKFCTEVGSVQVEFDLLCDTSGEREMCSGGTRHRSGQYRPKQLFAAGRRTCNLSHQRQTRGHEYHYEVTQIPLAAPSVPNIDPNTLIALMESFAYTKYVDVVAKPKYMFYTGLDTWEKLEAHLVAATASLLVMTSPPPPGTRRYYAIAWAVSASSASQTRKKHRKDAAAVPWGTDGRRASIDGIVCLHVDPTRGTVFATSTVSAAAMRQRVLSVLLATTLQKILADVEVGEPPLQHLWVFDLKRRGVDSAETAALSPTISPFLASRGIHHGAYEFYRIWEGSGFLPLDEYLRSISMSIPSSIPPAREWFDLRMAVPPPLLPLYEVFVVGVKSYLQKGGGA</sequence>
<dbReference type="AlphaFoldDB" id="A0A4P9WNF2"/>
<proteinExistence type="predicted"/>
<feature type="region of interest" description="Disordered" evidence="1">
    <location>
        <begin position="341"/>
        <end position="371"/>
    </location>
</feature>
<dbReference type="OrthoDB" id="2129662at2759"/>
<gene>
    <name evidence="2" type="ORF">BDK51DRAFT_53284</name>
</gene>
<accession>A0A4P9WNF2</accession>
<feature type="compositionally biased region" description="Low complexity" evidence="1">
    <location>
        <begin position="341"/>
        <end position="356"/>
    </location>
</feature>
<feature type="region of interest" description="Disordered" evidence="1">
    <location>
        <begin position="291"/>
        <end position="313"/>
    </location>
</feature>